<keyword evidence="4 13" id="KW-0894">Sodium channel</keyword>
<evidence type="ECO:0000256" key="10">
    <source>
        <dbReference type="ARBA" id="ARBA00023180"/>
    </source>
</evidence>
<evidence type="ECO:0000256" key="12">
    <source>
        <dbReference type="ARBA" id="ARBA00023303"/>
    </source>
</evidence>
<keyword evidence="15" id="KW-1185">Reference proteome</keyword>
<evidence type="ECO:0000256" key="11">
    <source>
        <dbReference type="ARBA" id="ARBA00023201"/>
    </source>
</evidence>
<dbReference type="STRING" id="2018661.A0A2A2J4Z5"/>
<comment type="similarity">
    <text evidence="2 13">Belongs to the amiloride-sensitive sodium channel (TC 1.A.6) family.</text>
</comment>
<keyword evidence="11 13" id="KW-0739">Sodium transport</keyword>
<comment type="subcellular location">
    <subcellularLocation>
        <location evidence="1">Membrane</location>
        <topology evidence="1">Multi-pass membrane protein</topology>
    </subcellularLocation>
</comment>
<accession>A0A2A2J4Z5</accession>
<evidence type="ECO:0000313" key="14">
    <source>
        <dbReference type="EMBL" id="PAV56562.1"/>
    </source>
</evidence>
<keyword evidence="7" id="KW-0915">Sodium</keyword>
<evidence type="ECO:0000256" key="3">
    <source>
        <dbReference type="ARBA" id="ARBA00022448"/>
    </source>
</evidence>
<dbReference type="EMBL" id="LIAE01010695">
    <property type="protein sequence ID" value="PAV56562.1"/>
    <property type="molecule type" value="Genomic_DNA"/>
</dbReference>
<keyword evidence="3 13" id="KW-0813">Transport</keyword>
<gene>
    <name evidence="14" type="ORF">WR25_17549</name>
</gene>
<dbReference type="Proteomes" id="UP000218231">
    <property type="component" value="Unassembled WGS sequence"/>
</dbReference>
<sequence length="304" mass="34545">MILISGQMLLADYAARHTSFTIDKFFMKTGFDCNDVLKRCTIGGRILDCCANAKPILTNFGKCYILGLQNNAEKWIHRQKESGLNAGIQIILDAQLDEQFVLDFEKGNRSRLLINDYERGFRYFLQKTGTIPNFIGGGFSVSPDTITYTSIRPNRDLILSRNSMVSCWNEYPSEYEMDELDEANDRPYSMANCQSVCKAKHFVEKCRCTPAIHNVASSFPECTPLETYQCIHQLLSNNQSNPPHIEPDCSQCKPDCFSLANQASNSYGNGLSNGALYWLNENNPNWSVDYMRKNFGMINIFFSK</sequence>
<dbReference type="InterPro" id="IPR001873">
    <property type="entry name" value="ENaC"/>
</dbReference>
<evidence type="ECO:0000256" key="5">
    <source>
        <dbReference type="ARBA" id="ARBA00022692"/>
    </source>
</evidence>
<dbReference type="GO" id="GO:0015280">
    <property type="term" value="F:ligand-gated sodium channel activity"/>
    <property type="evidence" value="ECO:0007669"/>
    <property type="project" value="TreeGrafter"/>
</dbReference>
<evidence type="ECO:0000256" key="6">
    <source>
        <dbReference type="ARBA" id="ARBA00022989"/>
    </source>
</evidence>
<comment type="caution">
    <text evidence="14">The sequence shown here is derived from an EMBL/GenBank/DDBJ whole genome shotgun (WGS) entry which is preliminary data.</text>
</comment>
<name>A0A2A2J4Z5_9BILA</name>
<keyword evidence="9" id="KW-0472">Membrane</keyword>
<reference evidence="14 15" key="1">
    <citation type="journal article" date="2017" name="Curr. Biol.">
        <title>Genome architecture and evolution of a unichromosomal asexual nematode.</title>
        <authorList>
            <person name="Fradin H."/>
            <person name="Zegar C."/>
            <person name="Gutwein M."/>
            <person name="Lucas J."/>
            <person name="Kovtun M."/>
            <person name="Corcoran D."/>
            <person name="Baugh L.R."/>
            <person name="Kiontke K."/>
            <person name="Gunsalus K."/>
            <person name="Fitch D.H."/>
            <person name="Piano F."/>
        </authorList>
    </citation>
    <scope>NUCLEOTIDE SEQUENCE [LARGE SCALE GENOMIC DNA]</scope>
    <source>
        <strain evidence="14">PF1309</strain>
    </source>
</reference>
<keyword evidence="12 13" id="KW-0407">Ion channel</keyword>
<evidence type="ECO:0000256" key="7">
    <source>
        <dbReference type="ARBA" id="ARBA00023053"/>
    </source>
</evidence>
<protein>
    <submittedName>
        <fullName evidence="14">Uncharacterized protein</fullName>
    </submittedName>
</protein>
<dbReference type="PANTHER" id="PTHR11690">
    <property type="entry name" value="AMILORIDE-SENSITIVE SODIUM CHANNEL-RELATED"/>
    <property type="match status" value="1"/>
</dbReference>
<keyword evidence="5 13" id="KW-0812">Transmembrane</keyword>
<dbReference type="GO" id="GO:0005886">
    <property type="term" value="C:plasma membrane"/>
    <property type="evidence" value="ECO:0007669"/>
    <property type="project" value="TreeGrafter"/>
</dbReference>
<keyword evidence="8 13" id="KW-0406">Ion transport</keyword>
<evidence type="ECO:0000256" key="8">
    <source>
        <dbReference type="ARBA" id="ARBA00023065"/>
    </source>
</evidence>
<evidence type="ECO:0000256" key="13">
    <source>
        <dbReference type="RuleBase" id="RU000679"/>
    </source>
</evidence>
<dbReference type="PANTHER" id="PTHR11690:SF222">
    <property type="entry name" value="AMILORIDE-SENSITIVE SODIUM CHANNEL SUBUNIT GAMMA"/>
    <property type="match status" value="1"/>
</dbReference>
<evidence type="ECO:0000256" key="4">
    <source>
        <dbReference type="ARBA" id="ARBA00022461"/>
    </source>
</evidence>
<keyword evidence="10" id="KW-0325">Glycoprotein</keyword>
<dbReference type="OrthoDB" id="5810418at2759"/>
<dbReference type="Pfam" id="PF00858">
    <property type="entry name" value="ASC"/>
    <property type="match status" value="1"/>
</dbReference>
<dbReference type="Gene3D" id="2.60.470.10">
    <property type="entry name" value="Acid-sensing ion channels like domains"/>
    <property type="match status" value="1"/>
</dbReference>
<evidence type="ECO:0000256" key="1">
    <source>
        <dbReference type="ARBA" id="ARBA00004141"/>
    </source>
</evidence>
<dbReference type="AlphaFoldDB" id="A0A2A2J4Z5"/>
<evidence type="ECO:0000313" key="15">
    <source>
        <dbReference type="Proteomes" id="UP000218231"/>
    </source>
</evidence>
<proteinExistence type="inferred from homology"/>
<organism evidence="14 15">
    <name type="scientific">Diploscapter pachys</name>
    <dbReference type="NCBI Taxonomy" id="2018661"/>
    <lineage>
        <taxon>Eukaryota</taxon>
        <taxon>Metazoa</taxon>
        <taxon>Ecdysozoa</taxon>
        <taxon>Nematoda</taxon>
        <taxon>Chromadorea</taxon>
        <taxon>Rhabditida</taxon>
        <taxon>Rhabditina</taxon>
        <taxon>Rhabditomorpha</taxon>
        <taxon>Rhabditoidea</taxon>
        <taxon>Rhabditidae</taxon>
        <taxon>Diploscapter</taxon>
    </lineage>
</organism>
<evidence type="ECO:0000256" key="9">
    <source>
        <dbReference type="ARBA" id="ARBA00023136"/>
    </source>
</evidence>
<keyword evidence="6" id="KW-1133">Transmembrane helix</keyword>
<evidence type="ECO:0000256" key="2">
    <source>
        <dbReference type="ARBA" id="ARBA00007193"/>
    </source>
</evidence>